<sequence>KSPIRIGFVGSGFPLVYENIDGHLSGIHKEMWMMALRGYEIQWEKREVYGSYDPNENGYFDGMLGEMQNGTLDIALQVKDFSYREARMDVLYYTRPVEEAEENFYERRQIVFDPAIIIVPFTPDFTAVLVTLIIAMKLTKTAIRVLSSKWGGREGSFGASSRSLSLLSALIHRLAIILVLIIYNASFVGLSTAPGVEPERTDNNNYQRILQLNIYTMFRTLQDIIPLLKQGEVKMIVNYDGVIKDTMMLELFDNDPAGDTRRYQPISDMEEKENVLCHTPSSVYFGIIFSITHNDPDKIYKHQCAFKKIDSTNLRFLPSGSELIKRRIGMKRLSTFYMSRKTVSQRLRERFSWVQLTLFQRNTIDTFWWRRFTHRPRFENENPPKYWFQPIGLAAFETIFIVFGSLLSFDLLIFLLEILHSRFFPETGTTGKKIFRMLTYLI</sequence>
<feature type="non-terminal residue" evidence="2">
    <location>
        <position position="1"/>
    </location>
</feature>
<evidence type="ECO:0000256" key="1">
    <source>
        <dbReference type="SAM" id="Phobius"/>
    </source>
</evidence>
<feature type="transmembrane region" description="Helical" evidence="1">
    <location>
        <begin position="386"/>
        <end position="416"/>
    </location>
</feature>
<feature type="transmembrane region" description="Helical" evidence="1">
    <location>
        <begin position="164"/>
        <end position="183"/>
    </location>
</feature>
<keyword evidence="1" id="KW-1133">Transmembrane helix</keyword>
<accession>A0AAV5SJT3</accession>
<keyword evidence="1" id="KW-0472">Membrane</keyword>
<comment type="caution">
    <text evidence="2">The sequence shown here is derived from an EMBL/GenBank/DDBJ whole genome shotgun (WGS) entry which is preliminary data.</text>
</comment>
<keyword evidence="3" id="KW-1185">Reference proteome</keyword>
<dbReference type="SUPFAM" id="SSF53850">
    <property type="entry name" value="Periplasmic binding protein-like II"/>
    <property type="match status" value="1"/>
</dbReference>
<dbReference type="Proteomes" id="UP001432027">
    <property type="component" value="Unassembled WGS sequence"/>
</dbReference>
<name>A0AAV5SJT3_9BILA</name>
<reference evidence="2" key="1">
    <citation type="submission" date="2023-10" db="EMBL/GenBank/DDBJ databases">
        <title>Genome assembly of Pristionchus species.</title>
        <authorList>
            <person name="Yoshida K."/>
            <person name="Sommer R.J."/>
        </authorList>
    </citation>
    <scope>NUCLEOTIDE SEQUENCE</scope>
    <source>
        <strain evidence="2">RS0144</strain>
    </source>
</reference>
<dbReference type="InterPro" id="IPR040128">
    <property type="entry name" value="T25E4.2-like"/>
</dbReference>
<gene>
    <name evidence="2" type="ORF">PENTCL1PPCAC_3098</name>
</gene>
<organism evidence="2 3">
    <name type="scientific">Pristionchus entomophagus</name>
    <dbReference type="NCBI Taxonomy" id="358040"/>
    <lineage>
        <taxon>Eukaryota</taxon>
        <taxon>Metazoa</taxon>
        <taxon>Ecdysozoa</taxon>
        <taxon>Nematoda</taxon>
        <taxon>Chromadorea</taxon>
        <taxon>Rhabditida</taxon>
        <taxon>Rhabditina</taxon>
        <taxon>Diplogasteromorpha</taxon>
        <taxon>Diplogasteroidea</taxon>
        <taxon>Neodiplogasteridae</taxon>
        <taxon>Pristionchus</taxon>
    </lineage>
</organism>
<protein>
    <submittedName>
        <fullName evidence="2">Uncharacterized protein</fullName>
    </submittedName>
</protein>
<feature type="transmembrane region" description="Helical" evidence="1">
    <location>
        <begin position="125"/>
        <end position="143"/>
    </location>
</feature>
<dbReference type="PANTHER" id="PTHR22714">
    <property type="entry name" value="PROTEIN CBG02446-RELATED"/>
    <property type="match status" value="1"/>
</dbReference>
<keyword evidence="1" id="KW-0812">Transmembrane</keyword>
<evidence type="ECO:0000313" key="3">
    <source>
        <dbReference type="Proteomes" id="UP001432027"/>
    </source>
</evidence>
<evidence type="ECO:0000313" key="2">
    <source>
        <dbReference type="EMBL" id="GMS80923.1"/>
    </source>
</evidence>
<dbReference type="AlphaFoldDB" id="A0AAV5SJT3"/>
<dbReference type="PANTHER" id="PTHR22714:SF7">
    <property type="entry name" value="SOLUTE-BINDING PROTEIN FAMILY 3_N-TERMINAL DOMAIN-CONTAINING PROTEIN"/>
    <property type="match status" value="1"/>
</dbReference>
<proteinExistence type="predicted"/>
<dbReference type="EMBL" id="BTSX01000001">
    <property type="protein sequence ID" value="GMS80923.1"/>
    <property type="molecule type" value="Genomic_DNA"/>
</dbReference>
<dbReference type="Gene3D" id="3.40.190.10">
    <property type="entry name" value="Periplasmic binding protein-like II"/>
    <property type="match status" value="1"/>
</dbReference>